<dbReference type="PANTHER" id="PTHR43065">
    <property type="entry name" value="SENSOR HISTIDINE KINASE"/>
    <property type="match status" value="1"/>
</dbReference>
<dbReference type="InterPro" id="IPR035965">
    <property type="entry name" value="PAS-like_dom_sf"/>
</dbReference>
<dbReference type="InterPro" id="IPR003594">
    <property type="entry name" value="HATPase_dom"/>
</dbReference>
<dbReference type="EMBL" id="NRSH01000145">
    <property type="protein sequence ID" value="MBK1727406.1"/>
    <property type="molecule type" value="Genomic_DNA"/>
</dbReference>
<protein>
    <recommendedName>
        <fullName evidence="12">Sensory histidine kinase/phosphatase NtrB</fullName>
        <ecNumber evidence="2">2.7.13.3</ecNumber>
    </recommendedName>
    <alternativeName>
        <fullName evidence="13">Nitrogen regulation protein NR(II)</fullName>
    </alternativeName>
    <alternativeName>
        <fullName evidence="14">Nitrogen regulator II</fullName>
    </alternativeName>
</protein>
<evidence type="ECO:0000256" key="9">
    <source>
        <dbReference type="ARBA" id="ARBA00023012"/>
    </source>
</evidence>
<evidence type="ECO:0000313" key="17">
    <source>
        <dbReference type="EMBL" id="MBK1727406.1"/>
    </source>
</evidence>
<evidence type="ECO:0000256" key="11">
    <source>
        <dbReference type="ARBA" id="ARBA00037696"/>
    </source>
</evidence>
<dbReference type="Gene3D" id="3.30.450.20">
    <property type="entry name" value="PAS domain"/>
    <property type="match status" value="1"/>
</dbReference>
<proteinExistence type="predicted"/>
<dbReference type="SMART" id="SM00387">
    <property type="entry name" value="HATPase_c"/>
    <property type="match status" value="1"/>
</dbReference>
<dbReference type="SUPFAM" id="SSF55874">
    <property type="entry name" value="ATPase domain of HSP90 chaperone/DNA topoisomerase II/histidine kinase"/>
    <property type="match status" value="1"/>
</dbReference>
<keyword evidence="8" id="KW-0067">ATP-binding</keyword>
<feature type="domain" description="Histidine kinase" evidence="15">
    <location>
        <begin position="136"/>
        <end position="350"/>
    </location>
</feature>
<dbReference type="InterPro" id="IPR036890">
    <property type="entry name" value="HATPase_C_sf"/>
</dbReference>
<evidence type="ECO:0000256" key="13">
    <source>
        <dbReference type="ARBA" id="ARBA00042313"/>
    </source>
</evidence>
<dbReference type="Gene3D" id="3.30.565.10">
    <property type="entry name" value="Histidine kinase-like ATPase, C-terminal domain"/>
    <property type="match status" value="1"/>
</dbReference>
<dbReference type="Proteomes" id="UP000738126">
    <property type="component" value="Unassembled WGS sequence"/>
</dbReference>
<dbReference type="SUPFAM" id="SSF55785">
    <property type="entry name" value="PYP-like sensor domain (PAS domain)"/>
    <property type="match status" value="1"/>
</dbReference>
<dbReference type="InterPro" id="IPR003661">
    <property type="entry name" value="HisK_dim/P_dom"/>
</dbReference>
<dbReference type="CDD" id="cd00082">
    <property type="entry name" value="HisKA"/>
    <property type="match status" value="1"/>
</dbReference>
<evidence type="ECO:0000259" key="15">
    <source>
        <dbReference type="PROSITE" id="PS50109"/>
    </source>
</evidence>
<evidence type="ECO:0000256" key="5">
    <source>
        <dbReference type="ARBA" id="ARBA00022741"/>
    </source>
</evidence>
<evidence type="ECO:0000256" key="10">
    <source>
        <dbReference type="ARBA" id="ARBA00023231"/>
    </source>
</evidence>
<dbReference type="SMART" id="SM00091">
    <property type="entry name" value="PAS"/>
    <property type="match status" value="1"/>
</dbReference>
<evidence type="ECO:0000256" key="14">
    <source>
        <dbReference type="ARBA" id="ARBA00043094"/>
    </source>
</evidence>
<accession>A0ABS1EBB4</accession>
<evidence type="ECO:0000256" key="4">
    <source>
        <dbReference type="ARBA" id="ARBA00022679"/>
    </source>
</evidence>
<dbReference type="SMART" id="SM00388">
    <property type="entry name" value="HisKA"/>
    <property type="match status" value="1"/>
</dbReference>
<dbReference type="InterPro" id="IPR005467">
    <property type="entry name" value="His_kinase_dom"/>
</dbReference>
<gene>
    <name evidence="17" type="ORF">CKO13_10345</name>
</gene>
<keyword evidence="3" id="KW-0597">Phosphoprotein</keyword>
<evidence type="ECO:0000256" key="6">
    <source>
        <dbReference type="ARBA" id="ARBA00022777"/>
    </source>
</evidence>
<dbReference type="RefSeq" id="WP_200260612.1">
    <property type="nucleotide sequence ID" value="NZ_NRSH01000145.1"/>
</dbReference>
<dbReference type="InterPro" id="IPR000014">
    <property type="entry name" value="PAS"/>
</dbReference>
<evidence type="ECO:0000259" key="16">
    <source>
        <dbReference type="PROSITE" id="PS50112"/>
    </source>
</evidence>
<keyword evidence="5" id="KW-0547">Nucleotide-binding</keyword>
<keyword evidence="9" id="KW-0902">Two-component regulatory system</keyword>
<dbReference type="Gene3D" id="1.10.287.130">
    <property type="match status" value="1"/>
</dbReference>
<comment type="caution">
    <text evidence="17">The sequence shown here is derived from an EMBL/GenBank/DDBJ whole genome shotgun (WGS) entry which is preliminary data.</text>
</comment>
<dbReference type="PRINTS" id="PR00344">
    <property type="entry name" value="BCTRLSENSOR"/>
</dbReference>
<comment type="function">
    <text evidence="11">Member of the two-component regulatory system NtrB/NtrC, which controls expression of the nitrogen-regulated (ntr) genes in response to nitrogen limitation. Under conditions of nitrogen limitation, NtrB autophosphorylates and transfers the phosphoryl group to NtrC. In the presence of nitrogen, acts as a phosphatase that dephosphorylates and inactivates NtrC.</text>
</comment>
<dbReference type="PROSITE" id="PS50112">
    <property type="entry name" value="PAS"/>
    <property type="match status" value="1"/>
</dbReference>
<keyword evidence="10" id="KW-0535">Nitrogen fixation</keyword>
<dbReference type="PANTHER" id="PTHR43065:SF16">
    <property type="entry name" value="SENSORY HISTIDINE KINASE_PHOSPHATASE NTRB"/>
    <property type="match status" value="1"/>
</dbReference>
<keyword evidence="4" id="KW-0808">Transferase</keyword>
<reference evidence="17 18" key="1">
    <citation type="journal article" date="2020" name="Microorganisms">
        <title>Osmotic Adaptation and Compatible Solute Biosynthesis of Phototrophic Bacteria as Revealed from Genome Analyses.</title>
        <authorList>
            <person name="Imhoff J.F."/>
            <person name="Rahn T."/>
            <person name="Kunzel S."/>
            <person name="Keller A."/>
            <person name="Neulinger S.C."/>
        </authorList>
    </citation>
    <scope>NUCLEOTIDE SEQUENCE [LARGE SCALE GENOMIC DNA]</scope>
    <source>
        <strain evidence="17 18">DSM 15116</strain>
    </source>
</reference>
<dbReference type="PROSITE" id="PS50109">
    <property type="entry name" value="HIS_KIN"/>
    <property type="match status" value="1"/>
</dbReference>
<dbReference type="InterPro" id="IPR004358">
    <property type="entry name" value="Sig_transdc_His_kin-like_C"/>
</dbReference>
<dbReference type="NCBIfam" id="NF008293">
    <property type="entry name" value="PRK11073.1"/>
    <property type="match status" value="1"/>
</dbReference>
<evidence type="ECO:0000256" key="8">
    <source>
        <dbReference type="ARBA" id="ARBA00022840"/>
    </source>
</evidence>
<dbReference type="GO" id="GO:0016301">
    <property type="term" value="F:kinase activity"/>
    <property type="evidence" value="ECO:0007669"/>
    <property type="project" value="UniProtKB-KW"/>
</dbReference>
<evidence type="ECO:0000256" key="7">
    <source>
        <dbReference type="ARBA" id="ARBA00022801"/>
    </source>
</evidence>
<dbReference type="CDD" id="cd00130">
    <property type="entry name" value="PAS"/>
    <property type="match status" value="1"/>
</dbReference>
<organism evidence="17 18">
    <name type="scientific">Halorhodospira neutriphila</name>
    <dbReference type="NCBI Taxonomy" id="168379"/>
    <lineage>
        <taxon>Bacteria</taxon>
        <taxon>Pseudomonadati</taxon>
        <taxon>Pseudomonadota</taxon>
        <taxon>Gammaproteobacteria</taxon>
        <taxon>Chromatiales</taxon>
        <taxon>Ectothiorhodospiraceae</taxon>
        <taxon>Halorhodospira</taxon>
    </lineage>
</organism>
<evidence type="ECO:0000313" key="18">
    <source>
        <dbReference type="Proteomes" id="UP000738126"/>
    </source>
</evidence>
<evidence type="ECO:0000256" key="2">
    <source>
        <dbReference type="ARBA" id="ARBA00012438"/>
    </source>
</evidence>
<evidence type="ECO:0000256" key="12">
    <source>
        <dbReference type="ARBA" id="ARBA00039567"/>
    </source>
</evidence>
<feature type="domain" description="PAS" evidence="16">
    <location>
        <begin position="4"/>
        <end position="49"/>
    </location>
</feature>
<dbReference type="InterPro" id="IPR036097">
    <property type="entry name" value="HisK_dim/P_sf"/>
</dbReference>
<evidence type="ECO:0000256" key="1">
    <source>
        <dbReference type="ARBA" id="ARBA00000085"/>
    </source>
</evidence>
<dbReference type="Pfam" id="PF00989">
    <property type="entry name" value="PAS"/>
    <property type="match status" value="1"/>
</dbReference>
<dbReference type="SUPFAM" id="SSF47384">
    <property type="entry name" value="Homodimeric domain of signal transducing histidine kinase"/>
    <property type="match status" value="1"/>
</dbReference>
<comment type="catalytic activity">
    <reaction evidence="1">
        <text>ATP + protein L-histidine = ADP + protein N-phospho-L-histidine.</text>
        <dbReference type="EC" id="2.7.13.3"/>
    </reaction>
</comment>
<keyword evidence="7" id="KW-0378">Hydrolase</keyword>
<keyword evidence="6 17" id="KW-0418">Kinase</keyword>
<dbReference type="Pfam" id="PF00512">
    <property type="entry name" value="HisKA"/>
    <property type="match status" value="1"/>
</dbReference>
<keyword evidence="18" id="KW-1185">Reference proteome</keyword>
<sequence>MAKTEDAQRSILEELTTAVLVVDERSRIVTLNHAAETLFRISSRQVLGQPLRQAARGTGLLQELVTAALRTGGAYTQRERRLPLHAERPVTVDCTVTPLARDRVLLELAEVDRHARITREQHLLSQNRAVQELIRGLAHEIKNPLGGLRGAAQLLEAELEGEPLREYTQVIIDEADRLRKLVDSLLGPNTPPRREPVNIHEVLERVRALVEAEGAEGEHEPIVRDYDPSIPPVPAEHNHLVQAVLNLVRNARQAAGPGGRVTLRTRTQRQFTIADRPHRLVARIDVIDDGPGIPAEQQEQIFYPMVTSRSEGSGLGLPIAQNLVSRLGGLIECVSEPGHTVFTIWLPMETEHE</sequence>
<dbReference type="Pfam" id="PF02518">
    <property type="entry name" value="HATPase_c"/>
    <property type="match status" value="1"/>
</dbReference>
<name>A0ABS1EBB4_9GAMM</name>
<evidence type="ECO:0000256" key="3">
    <source>
        <dbReference type="ARBA" id="ARBA00022553"/>
    </source>
</evidence>
<dbReference type="EC" id="2.7.13.3" evidence="2"/>
<dbReference type="InterPro" id="IPR013767">
    <property type="entry name" value="PAS_fold"/>
</dbReference>